<reference evidence="3 4" key="1">
    <citation type="submission" date="2009-01" db="EMBL/GenBank/DDBJ databases">
        <authorList>
            <person name="Qin X."/>
            <person name="Bachman B."/>
            <person name="Battles P."/>
            <person name="Bell A."/>
            <person name="Bess C."/>
            <person name="Bickham C."/>
            <person name="Chaboub L."/>
            <person name="Chen D."/>
            <person name="Coyle M."/>
            <person name="Deiros D.R."/>
            <person name="Dinh H."/>
            <person name="Forbes L."/>
            <person name="Fowler G."/>
            <person name="Francisco L."/>
            <person name="Fu Q."/>
            <person name="Gubbala S."/>
            <person name="Hale W."/>
            <person name="Han Y."/>
            <person name="Hemphill L."/>
            <person name="Highlander S.K."/>
            <person name="Hirani K."/>
            <person name="Hogues M."/>
            <person name="Jackson L."/>
            <person name="Jakkamsetti A."/>
            <person name="Javaid M."/>
            <person name="Jiang H."/>
            <person name="Korchina V."/>
            <person name="Kovar C."/>
            <person name="Lara F."/>
            <person name="Lee S."/>
            <person name="Mata R."/>
            <person name="Mathew T."/>
            <person name="Moen C."/>
            <person name="Morales K."/>
            <person name="Munidasa M."/>
            <person name="Nazareth L."/>
            <person name="Ngo R."/>
            <person name="Nguyen L."/>
            <person name="Okwuonu G."/>
            <person name="Ongeri F."/>
            <person name="Patil S."/>
            <person name="Petrosino J."/>
            <person name="Pham C."/>
            <person name="Pham P."/>
            <person name="Pu L.-L."/>
            <person name="Puazo M."/>
            <person name="Raj R."/>
            <person name="Reid J."/>
            <person name="Rouhana J."/>
            <person name="Saada N."/>
            <person name="Shang Y."/>
            <person name="Simmons D."/>
            <person name="Thornton R."/>
            <person name="Warren J."/>
            <person name="Weissenberger G."/>
            <person name="Zhang J."/>
            <person name="Zhang L."/>
            <person name="Zhou C."/>
            <person name="Zhu D."/>
            <person name="Muzny D."/>
            <person name="Worley K."/>
            <person name="Gibbs R."/>
        </authorList>
    </citation>
    <scope>NUCLEOTIDE SEQUENCE [LARGE SCALE GENOMIC DNA]</scope>
    <source>
        <strain evidence="3 4">DSM 15434</strain>
    </source>
</reference>
<evidence type="ECO:0000259" key="2">
    <source>
        <dbReference type="PROSITE" id="PS51192"/>
    </source>
</evidence>
<dbReference type="RefSeq" id="WP_006547703.1">
    <property type="nucleotide sequence ID" value="NZ_DS999574.1"/>
</dbReference>
<dbReference type="InterPro" id="IPR000330">
    <property type="entry name" value="SNF2_N"/>
</dbReference>
<sequence>MRFVPHDYQRYAIDFILAHPRCALFLDMGLGKTAITLTAIHSLVLDSFDVSRVLVIAPLRVARDTWSDEAAKWDDLNGLEVACAVGSPSQRIRALESGAPVTTIGRENVAWLVRHYADAWPFDMVVLDESSSFKNHQSQRFKALKSVLPRITRMVALTGTPAANGLLDLWAQFRLLDDGERLGKYITHYRDRFFVPDKRSGAQVFSWRLRPGSDEQIHHLISDITVSMRSVDHLDLPPVTMTDVVVDLPAAARAHYEALREQMVLGLDGALVDAGNAAGLSNKLLQMASGCVYDDGGAVVEVHRAKIDALADLIEAASGSPVMVAYWYASDLERLLQAVPGAVELRSAESMRQWNAGCIPVGLIHPASAGHGLNLQAGGHHLVWLTAPWSLELYQQTNARLARQGQTHPVSIHHLIAAGTIDVDVLRALERKDVTQSALVDAVRAQLTTSPTLRSAA</sequence>
<dbReference type="GO" id="GO:0006281">
    <property type="term" value="P:DNA repair"/>
    <property type="evidence" value="ECO:0007669"/>
    <property type="project" value="TreeGrafter"/>
</dbReference>
<evidence type="ECO:0000256" key="1">
    <source>
        <dbReference type="ARBA" id="ARBA00022801"/>
    </source>
</evidence>
<dbReference type="SMART" id="SM00487">
    <property type="entry name" value="DEXDc"/>
    <property type="match status" value="1"/>
</dbReference>
<dbReference type="GO" id="GO:0005524">
    <property type="term" value="F:ATP binding"/>
    <property type="evidence" value="ECO:0007669"/>
    <property type="project" value="InterPro"/>
</dbReference>
<accession>C0W4E2</accession>
<dbReference type="GO" id="GO:0016787">
    <property type="term" value="F:hydrolase activity"/>
    <property type="evidence" value="ECO:0007669"/>
    <property type="project" value="UniProtKB-KW"/>
</dbReference>
<dbReference type="SUPFAM" id="SSF52540">
    <property type="entry name" value="P-loop containing nucleoside triphosphate hydrolases"/>
    <property type="match status" value="2"/>
</dbReference>
<dbReference type="PANTHER" id="PTHR45766:SF6">
    <property type="entry name" value="SWI_SNF-RELATED MATRIX-ASSOCIATED ACTIN-DEPENDENT REGULATOR OF CHROMATIN SUBFAMILY A-LIKE PROTEIN 1"/>
    <property type="match status" value="1"/>
</dbReference>
<protein>
    <submittedName>
        <fullName evidence="3">SNF2 family N-terminal domain protein</fullName>
    </submittedName>
</protein>
<proteinExistence type="predicted"/>
<keyword evidence="4" id="KW-1185">Reference proteome</keyword>
<keyword evidence="1" id="KW-0378">Hydrolase</keyword>
<dbReference type="InterPro" id="IPR027417">
    <property type="entry name" value="P-loop_NTPase"/>
</dbReference>
<dbReference type="AlphaFoldDB" id="C0W4E2"/>
<dbReference type="GO" id="GO:0031297">
    <property type="term" value="P:replication fork processing"/>
    <property type="evidence" value="ECO:0007669"/>
    <property type="project" value="TreeGrafter"/>
</dbReference>
<name>C0W4E2_9ACTO</name>
<dbReference type="HOGENOM" id="CLU_029251_0_0_11"/>
<dbReference type="EMBL" id="ACFH01000050">
    <property type="protein sequence ID" value="EEH66399.1"/>
    <property type="molecule type" value="Genomic_DNA"/>
</dbReference>
<dbReference type="Proteomes" id="UP000004778">
    <property type="component" value="Unassembled WGS sequence"/>
</dbReference>
<dbReference type="STRING" id="103621.GCA_001067145_01375"/>
<feature type="domain" description="Helicase ATP-binding" evidence="2">
    <location>
        <begin position="13"/>
        <end position="179"/>
    </location>
</feature>
<comment type="caution">
    <text evidence="3">The sequence shown here is derived from an EMBL/GenBank/DDBJ whole genome shotgun (WGS) entry which is preliminary data.</text>
</comment>
<dbReference type="PANTHER" id="PTHR45766">
    <property type="entry name" value="DNA ANNEALING HELICASE AND ENDONUCLEASE ZRANB3 FAMILY MEMBER"/>
    <property type="match status" value="1"/>
</dbReference>
<dbReference type="Gene3D" id="3.40.50.300">
    <property type="entry name" value="P-loop containing nucleotide triphosphate hydrolases"/>
    <property type="match status" value="1"/>
</dbReference>
<dbReference type="OrthoDB" id="9760715at2"/>
<organism evidence="3 4">
    <name type="scientific">Actinomyces urogenitalis DSM 15434</name>
    <dbReference type="NCBI Taxonomy" id="525246"/>
    <lineage>
        <taxon>Bacteria</taxon>
        <taxon>Bacillati</taxon>
        <taxon>Actinomycetota</taxon>
        <taxon>Actinomycetes</taxon>
        <taxon>Actinomycetales</taxon>
        <taxon>Actinomycetaceae</taxon>
        <taxon>Actinomyces</taxon>
    </lineage>
</organism>
<dbReference type="InterPro" id="IPR014001">
    <property type="entry name" value="Helicase_ATP-bd"/>
</dbReference>
<evidence type="ECO:0000313" key="3">
    <source>
        <dbReference type="EMBL" id="EEH66399.1"/>
    </source>
</evidence>
<gene>
    <name evidence="3" type="ORF">HMPREF0058_0736</name>
</gene>
<evidence type="ECO:0000313" key="4">
    <source>
        <dbReference type="Proteomes" id="UP000004778"/>
    </source>
</evidence>
<dbReference type="InterPro" id="IPR038718">
    <property type="entry name" value="SNF2-like_sf"/>
</dbReference>
<dbReference type="PROSITE" id="PS51192">
    <property type="entry name" value="HELICASE_ATP_BIND_1"/>
    <property type="match status" value="1"/>
</dbReference>
<dbReference type="CDD" id="cd18013">
    <property type="entry name" value="DEXQc_bact_SNF2"/>
    <property type="match status" value="1"/>
</dbReference>
<dbReference type="eggNOG" id="COG0553">
    <property type="taxonomic scope" value="Bacteria"/>
</dbReference>
<dbReference type="Pfam" id="PF00176">
    <property type="entry name" value="SNF2-rel_dom"/>
    <property type="match status" value="1"/>
</dbReference>
<dbReference type="Gene3D" id="3.40.50.10810">
    <property type="entry name" value="Tandem AAA-ATPase domain"/>
    <property type="match status" value="1"/>
</dbReference>